<evidence type="ECO:0000313" key="2">
    <source>
        <dbReference type="EMBL" id="KAK0642094.1"/>
    </source>
</evidence>
<dbReference type="EMBL" id="JAULSV010000006">
    <property type="protein sequence ID" value="KAK0642094.1"/>
    <property type="molecule type" value="Genomic_DNA"/>
</dbReference>
<dbReference type="PROSITE" id="PS50088">
    <property type="entry name" value="ANK_REPEAT"/>
    <property type="match status" value="1"/>
</dbReference>
<dbReference type="Pfam" id="PF00023">
    <property type="entry name" value="Ank"/>
    <property type="match status" value="1"/>
</dbReference>
<dbReference type="InterPro" id="IPR036770">
    <property type="entry name" value="Ankyrin_rpt-contain_sf"/>
</dbReference>
<dbReference type="InterPro" id="IPR002110">
    <property type="entry name" value="Ankyrin_rpt"/>
</dbReference>
<sequence length="141" mass="15235">MATTPCNTSSVLLNVDDLEASAEEGDDSGVTIHHWSEALEKAVLEVAASNGWSEVVLSMLRDGYDINGADDQGRTALYHYTRLDNKAMVEELIRQGADASSAHYALIVEVVRGERSLDDEDTKRMCGVLGDYCSSVGYGTS</sequence>
<feature type="repeat" description="ANK" evidence="1">
    <location>
        <begin position="72"/>
        <end position="104"/>
    </location>
</feature>
<protein>
    <recommendedName>
        <fullName evidence="4">Ankyrin</fullName>
    </recommendedName>
</protein>
<dbReference type="Gene3D" id="1.25.40.20">
    <property type="entry name" value="Ankyrin repeat-containing domain"/>
    <property type="match status" value="1"/>
</dbReference>
<evidence type="ECO:0000313" key="3">
    <source>
        <dbReference type="Proteomes" id="UP001174936"/>
    </source>
</evidence>
<dbReference type="Proteomes" id="UP001174936">
    <property type="component" value="Unassembled WGS sequence"/>
</dbReference>
<proteinExistence type="predicted"/>
<keyword evidence="3" id="KW-1185">Reference proteome</keyword>
<gene>
    <name evidence="2" type="ORF">B0T16DRAFT_394262</name>
</gene>
<evidence type="ECO:0008006" key="4">
    <source>
        <dbReference type="Google" id="ProtNLM"/>
    </source>
</evidence>
<name>A0AA40CM64_9PEZI</name>
<reference evidence="2" key="1">
    <citation type="submission" date="2023-06" db="EMBL/GenBank/DDBJ databases">
        <title>Genome-scale phylogeny and comparative genomics of the fungal order Sordariales.</title>
        <authorList>
            <consortium name="Lawrence Berkeley National Laboratory"/>
            <person name="Hensen N."/>
            <person name="Bonometti L."/>
            <person name="Westerberg I."/>
            <person name="Brannstrom I.O."/>
            <person name="Guillou S."/>
            <person name="Cros-Aarteil S."/>
            <person name="Calhoun S."/>
            <person name="Haridas S."/>
            <person name="Kuo A."/>
            <person name="Mondo S."/>
            <person name="Pangilinan J."/>
            <person name="Riley R."/>
            <person name="Labutti K."/>
            <person name="Andreopoulos B."/>
            <person name="Lipzen A."/>
            <person name="Chen C."/>
            <person name="Yanf M."/>
            <person name="Daum C."/>
            <person name="Ng V."/>
            <person name="Clum A."/>
            <person name="Steindorff A."/>
            <person name="Ohm R."/>
            <person name="Martin F."/>
            <person name="Silar P."/>
            <person name="Natvig D."/>
            <person name="Lalanne C."/>
            <person name="Gautier V."/>
            <person name="Ament-Velasquez S.L."/>
            <person name="Kruys A."/>
            <person name="Hutchinson M.I."/>
            <person name="Powell A.J."/>
            <person name="Barry K."/>
            <person name="Miller A.N."/>
            <person name="Grigoriev I.V."/>
            <person name="Debuchy R."/>
            <person name="Gladieux P."/>
            <person name="Thoren M.H."/>
            <person name="Johannesson H."/>
        </authorList>
    </citation>
    <scope>NUCLEOTIDE SEQUENCE</scope>
    <source>
        <strain evidence="2">SMH2532-1</strain>
    </source>
</reference>
<comment type="caution">
    <text evidence="2">The sequence shown here is derived from an EMBL/GenBank/DDBJ whole genome shotgun (WGS) entry which is preliminary data.</text>
</comment>
<dbReference type="SUPFAM" id="SSF48403">
    <property type="entry name" value="Ankyrin repeat"/>
    <property type="match status" value="1"/>
</dbReference>
<organism evidence="2 3">
    <name type="scientific">Cercophora newfieldiana</name>
    <dbReference type="NCBI Taxonomy" id="92897"/>
    <lineage>
        <taxon>Eukaryota</taxon>
        <taxon>Fungi</taxon>
        <taxon>Dikarya</taxon>
        <taxon>Ascomycota</taxon>
        <taxon>Pezizomycotina</taxon>
        <taxon>Sordariomycetes</taxon>
        <taxon>Sordariomycetidae</taxon>
        <taxon>Sordariales</taxon>
        <taxon>Lasiosphaeriaceae</taxon>
        <taxon>Cercophora</taxon>
    </lineage>
</organism>
<accession>A0AA40CM64</accession>
<evidence type="ECO:0000256" key="1">
    <source>
        <dbReference type="PROSITE-ProRule" id="PRU00023"/>
    </source>
</evidence>
<keyword evidence="1" id="KW-0040">ANK repeat</keyword>
<dbReference type="AlphaFoldDB" id="A0AA40CM64"/>